<dbReference type="AlphaFoldDB" id="A0A6G0WY55"/>
<keyword evidence="1" id="KW-0677">Repeat</keyword>
<dbReference type="Pfam" id="PF12796">
    <property type="entry name" value="Ank_2"/>
    <property type="match status" value="3"/>
</dbReference>
<organism evidence="5 6">
    <name type="scientific">Aphanomyces euteiches</name>
    <dbReference type="NCBI Taxonomy" id="100861"/>
    <lineage>
        <taxon>Eukaryota</taxon>
        <taxon>Sar</taxon>
        <taxon>Stramenopiles</taxon>
        <taxon>Oomycota</taxon>
        <taxon>Saprolegniomycetes</taxon>
        <taxon>Saprolegniales</taxon>
        <taxon>Verrucalvaceae</taxon>
        <taxon>Aphanomyces</taxon>
    </lineage>
</organism>
<reference evidence="5 6" key="1">
    <citation type="submission" date="2019-07" db="EMBL/GenBank/DDBJ databases">
        <title>Genomics analysis of Aphanomyces spp. identifies a new class of oomycete effector associated with host adaptation.</title>
        <authorList>
            <person name="Gaulin E."/>
        </authorList>
    </citation>
    <scope>NUCLEOTIDE SEQUENCE [LARGE SCALE GENOMIC DNA]</scope>
    <source>
        <strain evidence="5 6">ATCC 201684</strain>
    </source>
</reference>
<keyword evidence="2 3" id="KW-0040">ANK repeat</keyword>
<dbReference type="InterPro" id="IPR036770">
    <property type="entry name" value="Ankyrin_rpt-contain_sf"/>
</dbReference>
<dbReference type="PROSITE" id="PS50297">
    <property type="entry name" value="ANK_REP_REGION"/>
    <property type="match status" value="4"/>
</dbReference>
<dbReference type="SMART" id="SM00220">
    <property type="entry name" value="S_TKc"/>
    <property type="match status" value="1"/>
</dbReference>
<dbReference type="InterPro" id="IPR002110">
    <property type="entry name" value="Ankyrin_rpt"/>
</dbReference>
<dbReference type="Gene3D" id="1.10.510.10">
    <property type="entry name" value="Transferase(Phosphotransferase) domain 1"/>
    <property type="match status" value="1"/>
</dbReference>
<gene>
    <name evidence="5" type="ORF">Ae201684_010442</name>
</gene>
<dbReference type="PANTHER" id="PTHR24171">
    <property type="entry name" value="ANKYRIN REPEAT DOMAIN-CONTAINING PROTEIN 39-RELATED"/>
    <property type="match status" value="1"/>
</dbReference>
<protein>
    <recommendedName>
        <fullName evidence="4">Protein kinase domain-containing protein</fullName>
    </recommendedName>
</protein>
<feature type="domain" description="Protein kinase" evidence="4">
    <location>
        <begin position="500"/>
        <end position="776"/>
    </location>
</feature>
<keyword evidence="6" id="KW-1185">Reference proteome</keyword>
<dbReference type="VEuPathDB" id="FungiDB:AeMF1_012908"/>
<evidence type="ECO:0000313" key="6">
    <source>
        <dbReference type="Proteomes" id="UP000481153"/>
    </source>
</evidence>
<feature type="repeat" description="ANK" evidence="3">
    <location>
        <begin position="105"/>
        <end position="129"/>
    </location>
</feature>
<feature type="repeat" description="ANK" evidence="3">
    <location>
        <begin position="164"/>
        <end position="196"/>
    </location>
</feature>
<dbReference type="GO" id="GO:0005524">
    <property type="term" value="F:ATP binding"/>
    <property type="evidence" value="ECO:0007669"/>
    <property type="project" value="InterPro"/>
</dbReference>
<evidence type="ECO:0000256" key="3">
    <source>
        <dbReference type="PROSITE-ProRule" id="PRU00023"/>
    </source>
</evidence>
<feature type="repeat" description="ANK" evidence="3">
    <location>
        <begin position="197"/>
        <end position="229"/>
    </location>
</feature>
<dbReference type="GO" id="GO:0004672">
    <property type="term" value="F:protein kinase activity"/>
    <property type="evidence" value="ECO:0007669"/>
    <property type="project" value="InterPro"/>
</dbReference>
<evidence type="ECO:0000256" key="2">
    <source>
        <dbReference type="ARBA" id="ARBA00023043"/>
    </source>
</evidence>
<dbReference type="PROSITE" id="PS50088">
    <property type="entry name" value="ANK_REPEAT"/>
    <property type="match status" value="5"/>
</dbReference>
<evidence type="ECO:0000256" key="1">
    <source>
        <dbReference type="ARBA" id="ARBA00022737"/>
    </source>
</evidence>
<dbReference type="SUPFAM" id="SSF48403">
    <property type="entry name" value="Ankyrin repeat"/>
    <property type="match status" value="1"/>
</dbReference>
<proteinExistence type="predicted"/>
<dbReference type="InterPro" id="IPR008271">
    <property type="entry name" value="Ser/Thr_kinase_AS"/>
</dbReference>
<dbReference type="Gene3D" id="1.25.40.20">
    <property type="entry name" value="Ankyrin repeat-containing domain"/>
    <property type="match status" value="3"/>
</dbReference>
<dbReference type="InterPro" id="IPR011009">
    <property type="entry name" value="Kinase-like_dom_sf"/>
</dbReference>
<feature type="repeat" description="ANK" evidence="3">
    <location>
        <begin position="230"/>
        <end position="262"/>
    </location>
</feature>
<dbReference type="Pfam" id="PF07714">
    <property type="entry name" value="PK_Tyr_Ser-Thr"/>
    <property type="match status" value="1"/>
</dbReference>
<evidence type="ECO:0000259" key="4">
    <source>
        <dbReference type="PROSITE" id="PS50011"/>
    </source>
</evidence>
<dbReference type="Gene3D" id="3.30.200.20">
    <property type="entry name" value="Phosphorylase Kinase, domain 1"/>
    <property type="match status" value="1"/>
</dbReference>
<dbReference type="PROSITE" id="PS50011">
    <property type="entry name" value="PROTEIN_KINASE_DOM"/>
    <property type="match status" value="1"/>
</dbReference>
<evidence type="ECO:0000313" key="5">
    <source>
        <dbReference type="EMBL" id="KAF0732452.1"/>
    </source>
</evidence>
<dbReference type="SUPFAM" id="SSF56112">
    <property type="entry name" value="Protein kinase-like (PK-like)"/>
    <property type="match status" value="1"/>
</dbReference>
<feature type="repeat" description="ANK" evidence="3">
    <location>
        <begin position="130"/>
        <end position="162"/>
    </location>
</feature>
<dbReference type="InterPro" id="IPR001245">
    <property type="entry name" value="Ser-Thr/Tyr_kinase_cat_dom"/>
</dbReference>
<accession>A0A6G0WY55</accession>
<dbReference type="Proteomes" id="UP000481153">
    <property type="component" value="Unassembled WGS sequence"/>
</dbReference>
<name>A0A6G0WY55_9STRA</name>
<sequence length="783" mass="88096">MVTMATQLLCLFSKHRQLFVAAEDGDAEKVHALLSAGANVNYKYLIFWTPLTWSACHGQLNVVKALLAHKASVDLPNKQGSKYYLHMAHMSTLQTLTEKLHYTQAASAGRLEIVKVLLDHGASIDLPDNVGSTPLILASWHGCFDVVRELLARGASIDATDNFDGSSPLNMAAFTGSLNIVRELLAQGASVDLVNHIGATPLHSTIQFGRFDVVHELLAHDASVNLADNSGRTPLHEASTYRHVNIIKLLLDSGANLQLQDKDGKTARDYGDDEVKELLDNYVPDPSQQSGVIYSIQSANIFIRQALENASETSSEFITAASTVLSLVLTAQVQRESALAIGVIVQRIVRYVMRYGPPDEAHSIFQVFETIQCYFETTVLKIQPSKLSLDDPQSQAKIQTIADNLLRFQNQFVQAAENFNINLKVHVIGKIDHLTQDIGNMMDKIHSLNNYMESIMNKLELQHTDGLLDLAIQFKRKLELFQRQVALGNLHHTKEFGVHVESCQTQLENTVDKVNQRTNKSKSLNLNLIETWILGLYHGQHVAVKLFHQIQETDSADLEKRIAKEIKAWKDISHEPFILSLIGVCTKIATPTLVSELCETNIRRYVRDWPETIIPMIYQFACGLVTLENAKIIHRDLKADNVLITFQHTVAIADFGISRTVTSLEQTTNEPGRAGTLRWMSPEQYFTPRSVATKSDVWSFGMTLWEILCNDIPFRECSQYEFEDEIFKSEDDRPEKPEDLKAELELLWPLIIMCWKLSPDDRPSAIEIVDYLRSHYNSQLEGL</sequence>
<dbReference type="InterPro" id="IPR000719">
    <property type="entry name" value="Prot_kinase_dom"/>
</dbReference>
<dbReference type="PANTHER" id="PTHR24171:SF8">
    <property type="entry name" value="BRCA1-ASSOCIATED RING DOMAIN PROTEIN 1"/>
    <property type="match status" value="1"/>
</dbReference>
<dbReference type="PROSITE" id="PS00108">
    <property type="entry name" value="PROTEIN_KINASE_ST"/>
    <property type="match status" value="1"/>
</dbReference>
<dbReference type="EMBL" id="VJMJ01000132">
    <property type="protein sequence ID" value="KAF0732452.1"/>
    <property type="molecule type" value="Genomic_DNA"/>
</dbReference>
<comment type="caution">
    <text evidence="5">The sequence shown here is derived from an EMBL/GenBank/DDBJ whole genome shotgun (WGS) entry which is preliminary data.</text>
</comment>
<dbReference type="SMART" id="SM00248">
    <property type="entry name" value="ANK"/>
    <property type="match status" value="7"/>
</dbReference>